<keyword evidence="5" id="KW-1185">Reference proteome</keyword>
<evidence type="ECO:0000259" key="2">
    <source>
        <dbReference type="Pfam" id="PF04542"/>
    </source>
</evidence>
<organism evidence="4 5">
    <name type="scientific">Ramlibacter pinisoli</name>
    <dbReference type="NCBI Taxonomy" id="2682844"/>
    <lineage>
        <taxon>Bacteria</taxon>
        <taxon>Pseudomonadati</taxon>
        <taxon>Pseudomonadota</taxon>
        <taxon>Betaproteobacteria</taxon>
        <taxon>Burkholderiales</taxon>
        <taxon>Comamonadaceae</taxon>
        <taxon>Ramlibacter</taxon>
    </lineage>
</organism>
<accession>A0A6N8J0X1</accession>
<evidence type="ECO:0000256" key="1">
    <source>
        <dbReference type="ARBA" id="ARBA00011344"/>
    </source>
</evidence>
<dbReference type="GO" id="GO:0006352">
    <property type="term" value="P:DNA-templated transcription initiation"/>
    <property type="evidence" value="ECO:0007669"/>
    <property type="project" value="InterPro"/>
</dbReference>
<dbReference type="Pfam" id="PF04542">
    <property type="entry name" value="Sigma70_r2"/>
    <property type="match status" value="1"/>
</dbReference>
<dbReference type="PANTHER" id="PTHR30173:SF36">
    <property type="entry name" value="ECF RNA POLYMERASE SIGMA FACTOR SIGJ"/>
    <property type="match status" value="1"/>
</dbReference>
<evidence type="ECO:0000313" key="4">
    <source>
        <dbReference type="EMBL" id="MVQ32884.1"/>
    </source>
</evidence>
<dbReference type="Gene3D" id="1.10.1740.10">
    <property type="match status" value="1"/>
</dbReference>
<dbReference type="InterPro" id="IPR032710">
    <property type="entry name" value="NTF2-like_dom_sf"/>
</dbReference>
<dbReference type="InterPro" id="IPR036388">
    <property type="entry name" value="WH-like_DNA-bd_sf"/>
</dbReference>
<gene>
    <name evidence="4" type="ORF">GON04_25755</name>
</gene>
<dbReference type="InterPro" id="IPR014303">
    <property type="entry name" value="RNA_pol_sigma-70_ECF"/>
</dbReference>
<name>A0A6N8J0X1_9BURK</name>
<dbReference type="AlphaFoldDB" id="A0A6N8J0X1"/>
<dbReference type="SUPFAM" id="SSF88946">
    <property type="entry name" value="Sigma2 domain of RNA polymerase sigma factors"/>
    <property type="match status" value="1"/>
</dbReference>
<dbReference type="EMBL" id="WSEL01000011">
    <property type="protein sequence ID" value="MVQ32884.1"/>
    <property type="molecule type" value="Genomic_DNA"/>
</dbReference>
<dbReference type="NCBIfam" id="NF007214">
    <property type="entry name" value="PRK09636.1"/>
    <property type="match status" value="1"/>
</dbReference>
<evidence type="ECO:0000313" key="5">
    <source>
        <dbReference type="Proteomes" id="UP000469385"/>
    </source>
</evidence>
<dbReference type="RefSeq" id="WP_157400991.1">
    <property type="nucleotide sequence ID" value="NZ_WSEL01000011.1"/>
</dbReference>
<proteinExistence type="predicted"/>
<dbReference type="InterPro" id="IPR052704">
    <property type="entry name" value="ECF_Sigma-70_Domain"/>
</dbReference>
<evidence type="ECO:0000259" key="3">
    <source>
        <dbReference type="Pfam" id="PF08281"/>
    </source>
</evidence>
<dbReference type="SUPFAM" id="SSF54427">
    <property type="entry name" value="NTF2-like"/>
    <property type="match status" value="1"/>
</dbReference>
<feature type="domain" description="RNA polymerase sigma-70 region 2" evidence="2">
    <location>
        <begin position="8"/>
        <end position="71"/>
    </location>
</feature>
<dbReference type="InterPro" id="IPR014284">
    <property type="entry name" value="RNA_pol_sigma-70_dom"/>
</dbReference>
<dbReference type="PANTHER" id="PTHR30173">
    <property type="entry name" value="SIGMA 19 FACTOR"/>
    <property type="match status" value="1"/>
</dbReference>
<dbReference type="NCBIfam" id="TIGR02957">
    <property type="entry name" value="SigX4"/>
    <property type="match status" value="1"/>
</dbReference>
<reference evidence="4 5" key="1">
    <citation type="submission" date="2019-12" db="EMBL/GenBank/DDBJ databases">
        <authorList>
            <person name="Huq M.A."/>
        </authorList>
    </citation>
    <scope>NUCLEOTIDE SEQUENCE [LARGE SCALE GENOMIC DNA]</scope>
    <source>
        <strain evidence="4 5">MAH-25</strain>
    </source>
</reference>
<dbReference type="SUPFAM" id="SSF88659">
    <property type="entry name" value="Sigma3 and sigma4 domains of RNA polymerase sigma factors"/>
    <property type="match status" value="1"/>
</dbReference>
<dbReference type="Gene3D" id="1.10.10.10">
    <property type="entry name" value="Winged helix-like DNA-binding domain superfamily/Winged helix DNA-binding domain"/>
    <property type="match status" value="1"/>
</dbReference>
<dbReference type="GO" id="GO:0003677">
    <property type="term" value="F:DNA binding"/>
    <property type="evidence" value="ECO:0007669"/>
    <property type="project" value="InterPro"/>
</dbReference>
<dbReference type="InterPro" id="IPR013249">
    <property type="entry name" value="RNA_pol_sigma70_r4_t2"/>
</dbReference>
<feature type="domain" description="RNA polymerase sigma factor 70 region 4 type 2" evidence="3">
    <location>
        <begin position="107"/>
        <end position="155"/>
    </location>
</feature>
<sequence>MDQRTATFQQHRRRLFGIAYRMLGSPAEADDVLQDAWLRWNESDTDSLRTPEAWLVTVTTRLAIDRLRALRAEREHYTGFWLPEPLVEAADEDTPHALLERADQVSVALLRLLEQLAPHERAAFVLRQVFDVDYPDLAAMLGKTEAACRQLVHRAGERVRAARPAQVVDPLEHQRLLEAFAAAATRGDLAGLRDLMAPDAQLVSDGGGKVRAFGHLLQGGQRLAQLYYATFLRLGAGVRYQPVRVNGQPGLARWIDGELESVQAFEVQAGRIAAVFVQRNPDKLARVRAHLSQAGGPARLEQ</sequence>
<comment type="subunit">
    <text evidence="1">Interacts transiently with the RNA polymerase catalytic core formed by RpoA, RpoB, RpoC and RpoZ (2 alpha, 1 beta, 1 beta' and 1 omega subunit) to form the RNA polymerase holoenzyme that can initiate transcription.</text>
</comment>
<comment type="caution">
    <text evidence="4">The sequence shown here is derived from an EMBL/GenBank/DDBJ whole genome shotgun (WGS) entry which is preliminary data.</text>
</comment>
<dbReference type="InterPro" id="IPR013324">
    <property type="entry name" value="RNA_pol_sigma_r3/r4-like"/>
</dbReference>
<dbReference type="Gene3D" id="3.10.450.50">
    <property type="match status" value="1"/>
</dbReference>
<dbReference type="Proteomes" id="UP000469385">
    <property type="component" value="Unassembled WGS sequence"/>
</dbReference>
<dbReference type="InterPro" id="IPR013325">
    <property type="entry name" value="RNA_pol_sigma_r2"/>
</dbReference>
<dbReference type="GO" id="GO:0016987">
    <property type="term" value="F:sigma factor activity"/>
    <property type="evidence" value="ECO:0007669"/>
    <property type="project" value="InterPro"/>
</dbReference>
<dbReference type="NCBIfam" id="TIGR02937">
    <property type="entry name" value="sigma70-ECF"/>
    <property type="match status" value="1"/>
</dbReference>
<dbReference type="InterPro" id="IPR007627">
    <property type="entry name" value="RNA_pol_sigma70_r2"/>
</dbReference>
<protein>
    <submittedName>
        <fullName evidence="4">RNA polymerase sigma-70 factor</fullName>
    </submittedName>
</protein>
<dbReference type="Pfam" id="PF08281">
    <property type="entry name" value="Sigma70_r4_2"/>
    <property type="match status" value="1"/>
</dbReference>